<dbReference type="EMBL" id="UINC01147789">
    <property type="protein sequence ID" value="SVD39316.1"/>
    <property type="molecule type" value="Genomic_DNA"/>
</dbReference>
<dbReference type="PROSITE" id="PS50005">
    <property type="entry name" value="TPR"/>
    <property type="match status" value="1"/>
</dbReference>
<accession>A0A382UYH1</accession>
<proteinExistence type="predicted"/>
<organism evidence="1">
    <name type="scientific">marine metagenome</name>
    <dbReference type="NCBI Taxonomy" id="408172"/>
    <lineage>
        <taxon>unclassified sequences</taxon>
        <taxon>metagenomes</taxon>
        <taxon>ecological metagenomes</taxon>
    </lineage>
</organism>
<dbReference type="InterPro" id="IPR011990">
    <property type="entry name" value="TPR-like_helical_dom_sf"/>
</dbReference>
<dbReference type="SUPFAM" id="SSF48452">
    <property type="entry name" value="TPR-like"/>
    <property type="match status" value="1"/>
</dbReference>
<reference evidence="1" key="1">
    <citation type="submission" date="2018-05" db="EMBL/GenBank/DDBJ databases">
        <authorList>
            <person name="Lanie J.A."/>
            <person name="Ng W.-L."/>
            <person name="Kazmierczak K.M."/>
            <person name="Andrzejewski T.M."/>
            <person name="Davidsen T.M."/>
            <person name="Wayne K.J."/>
            <person name="Tettelin H."/>
            <person name="Glass J.I."/>
            <person name="Rusch D."/>
            <person name="Podicherti R."/>
            <person name="Tsui H.-C.T."/>
            <person name="Winkler M.E."/>
        </authorList>
    </citation>
    <scope>NUCLEOTIDE SEQUENCE</scope>
</reference>
<name>A0A382UYH1_9ZZZZ</name>
<sequence>MKKKFILIIIFSLSIISSSFGAASGGSDSGSSNYDKGASLIKRAKKLEEKGKDEKAKKRYEKALKYLIKSNKAKPNQPDTLNYLGFATRKLGDYKKGEEYYLLGLQIDPDHKGINEYLGELYVVTNRIDLAKERLSVLKNCNCEEYEELKEIIEGKKQSKY</sequence>
<protein>
    <submittedName>
        <fullName evidence="1">Uncharacterized protein</fullName>
    </submittedName>
</protein>
<dbReference type="Gene3D" id="1.25.40.10">
    <property type="entry name" value="Tetratricopeptide repeat domain"/>
    <property type="match status" value="1"/>
</dbReference>
<dbReference type="AlphaFoldDB" id="A0A382UYH1"/>
<dbReference type="Pfam" id="PF13181">
    <property type="entry name" value="TPR_8"/>
    <property type="match status" value="1"/>
</dbReference>
<dbReference type="SMART" id="SM00028">
    <property type="entry name" value="TPR"/>
    <property type="match status" value="2"/>
</dbReference>
<evidence type="ECO:0000313" key="1">
    <source>
        <dbReference type="EMBL" id="SVD39316.1"/>
    </source>
</evidence>
<dbReference type="InterPro" id="IPR019734">
    <property type="entry name" value="TPR_rpt"/>
</dbReference>
<gene>
    <name evidence="1" type="ORF">METZ01_LOCUS392170</name>
</gene>